<evidence type="ECO:0000256" key="3">
    <source>
        <dbReference type="ARBA" id="ARBA00022692"/>
    </source>
</evidence>
<feature type="transmembrane region" description="Helical" evidence="6">
    <location>
        <begin position="37"/>
        <end position="61"/>
    </location>
</feature>
<evidence type="ECO:0000256" key="6">
    <source>
        <dbReference type="SAM" id="Phobius"/>
    </source>
</evidence>
<feature type="transmembrane region" description="Helical" evidence="6">
    <location>
        <begin position="155"/>
        <end position="174"/>
    </location>
</feature>
<name>A0AAW1UZK5_9CUCU</name>
<comment type="caution">
    <text evidence="7">The sequence shown here is derived from an EMBL/GenBank/DDBJ whole genome shotgun (WGS) entry which is preliminary data.</text>
</comment>
<evidence type="ECO:0000256" key="1">
    <source>
        <dbReference type="ARBA" id="ARBA00004651"/>
    </source>
</evidence>
<keyword evidence="2" id="KW-1003">Cell membrane</keyword>
<comment type="subcellular location">
    <subcellularLocation>
        <location evidence="1">Cell membrane</location>
        <topology evidence="1">Multi-pass membrane protein</topology>
    </subcellularLocation>
</comment>
<evidence type="ECO:0000313" key="8">
    <source>
        <dbReference type="Proteomes" id="UP001431783"/>
    </source>
</evidence>
<dbReference type="AlphaFoldDB" id="A0AAW1UZK5"/>
<proteinExistence type="predicted"/>
<reference evidence="7 8" key="1">
    <citation type="submission" date="2023-03" db="EMBL/GenBank/DDBJ databases">
        <title>Genome insight into feeding habits of ladybird beetles.</title>
        <authorList>
            <person name="Li H.-S."/>
            <person name="Huang Y.-H."/>
            <person name="Pang H."/>
        </authorList>
    </citation>
    <scope>NUCLEOTIDE SEQUENCE [LARGE SCALE GENOMIC DNA]</scope>
    <source>
        <strain evidence="7">SYSU_2023b</strain>
        <tissue evidence="7">Whole body</tissue>
    </source>
</reference>
<evidence type="ECO:0000256" key="5">
    <source>
        <dbReference type="ARBA" id="ARBA00023136"/>
    </source>
</evidence>
<evidence type="ECO:0000256" key="2">
    <source>
        <dbReference type="ARBA" id="ARBA00022475"/>
    </source>
</evidence>
<keyword evidence="4 6" id="KW-1133">Transmembrane helix</keyword>
<dbReference type="GO" id="GO:0005886">
    <property type="term" value="C:plasma membrane"/>
    <property type="evidence" value="ECO:0007669"/>
    <property type="project" value="UniProtKB-SubCell"/>
</dbReference>
<feature type="transmembrane region" description="Helical" evidence="6">
    <location>
        <begin position="186"/>
        <end position="204"/>
    </location>
</feature>
<protein>
    <recommendedName>
        <fullName evidence="9">Gustatory receptor</fullName>
    </recommendedName>
</protein>
<evidence type="ECO:0000313" key="7">
    <source>
        <dbReference type="EMBL" id="KAK9888806.1"/>
    </source>
</evidence>
<keyword evidence="8" id="KW-1185">Reference proteome</keyword>
<sequence>MIKSKVRVQELNHICFIVENKRFFGITRMIPEKYARYVYLINHVNIIVAGGFVLLFGFVGFSNKGKQIFNYRDISFYFCQGIQVSIASQVSQKLVLMRIIYNTVGRTVKKQLKKALDTNTITGSQLENGLKKIIHLSVECKEIMNEICDFINPSVIIWLTSHIALTVFNFYAFIQVITIQPLHLTIFGQIRTILSMLVIVSIFLDCQKISRENKKTLDFLFSIPLSKLSHMEGLLVKELLFLSLNPN</sequence>
<dbReference type="GO" id="GO:0050909">
    <property type="term" value="P:sensory perception of taste"/>
    <property type="evidence" value="ECO:0007669"/>
    <property type="project" value="InterPro"/>
</dbReference>
<evidence type="ECO:0008006" key="9">
    <source>
        <dbReference type="Google" id="ProtNLM"/>
    </source>
</evidence>
<dbReference type="EMBL" id="JARQZJ010000121">
    <property type="protein sequence ID" value="KAK9888806.1"/>
    <property type="molecule type" value="Genomic_DNA"/>
</dbReference>
<keyword evidence="5 6" id="KW-0472">Membrane</keyword>
<evidence type="ECO:0000256" key="4">
    <source>
        <dbReference type="ARBA" id="ARBA00022989"/>
    </source>
</evidence>
<dbReference type="InterPro" id="IPR013604">
    <property type="entry name" value="7TM_chemorcpt"/>
</dbReference>
<organism evidence="7 8">
    <name type="scientific">Henosepilachna vigintioctopunctata</name>
    <dbReference type="NCBI Taxonomy" id="420089"/>
    <lineage>
        <taxon>Eukaryota</taxon>
        <taxon>Metazoa</taxon>
        <taxon>Ecdysozoa</taxon>
        <taxon>Arthropoda</taxon>
        <taxon>Hexapoda</taxon>
        <taxon>Insecta</taxon>
        <taxon>Pterygota</taxon>
        <taxon>Neoptera</taxon>
        <taxon>Endopterygota</taxon>
        <taxon>Coleoptera</taxon>
        <taxon>Polyphaga</taxon>
        <taxon>Cucujiformia</taxon>
        <taxon>Coccinelloidea</taxon>
        <taxon>Coccinellidae</taxon>
        <taxon>Epilachninae</taxon>
        <taxon>Epilachnini</taxon>
        <taxon>Henosepilachna</taxon>
    </lineage>
</organism>
<accession>A0AAW1UZK5</accession>
<keyword evidence="3 6" id="KW-0812">Transmembrane</keyword>
<gene>
    <name evidence="7" type="ORF">WA026_001029</name>
</gene>
<dbReference type="Proteomes" id="UP001431783">
    <property type="component" value="Unassembled WGS sequence"/>
</dbReference>
<dbReference type="Pfam" id="PF08395">
    <property type="entry name" value="7tm_7"/>
    <property type="match status" value="1"/>
</dbReference>